<reference evidence="2" key="2">
    <citation type="submission" date="2025-08" db="UniProtKB">
        <authorList>
            <consortium name="RefSeq"/>
        </authorList>
    </citation>
    <scope>IDENTIFICATION</scope>
    <source>
        <tissue evidence="2">Leaf</tissue>
    </source>
</reference>
<name>A0A1U7XYG1_NICSY</name>
<keyword evidence="1" id="KW-1185">Reference proteome</keyword>
<protein>
    <submittedName>
        <fullName evidence="2">Uncharacterized protein LOC104241426</fullName>
    </submittedName>
</protein>
<evidence type="ECO:0000313" key="2">
    <source>
        <dbReference type="RefSeq" id="XP_009794666.1"/>
    </source>
</evidence>
<sequence length="134" mass="15340">MAANVEEIVLHAQQSSVISVYYTRFEGVDPQKGKGDQLPNQWTYRRNQKAADLLSLNRGNQFSNQRVFAIKPPQIKLNQGIDCLVNEGCDKESHDRICSFAKSRIRRGTPWVKSFQRSRASISGQDINNYFHLL</sequence>
<dbReference type="RefSeq" id="XP_009794666.1">
    <property type="nucleotide sequence ID" value="XM_009796364.1"/>
</dbReference>
<evidence type="ECO:0000313" key="1">
    <source>
        <dbReference type="Proteomes" id="UP000189701"/>
    </source>
</evidence>
<organism evidence="1 2">
    <name type="scientific">Nicotiana sylvestris</name>
    <name type="common">Wood tobacco</name>
    <name type="synonym">South American tobacco</name>
    <dbReference type="NCBI Taxonomy" id="4096"/>
    <lineage>
        <taxon>Eukaryota</taxon>
        <taxon>Viridiplantae</taxon>
        <taxon>Streptophyta</taxon>
        <taxon>Embryophyta</taxon>
        <taxon>Tracheophyta</taxon>
        <taxon>Spermatophyta</taxon>
        <taxon>Magnoliopsida</taxon>
        <taxon>eudicotyledons</taxon>
        <taxon>Gunneridae</taxon>
        <taxon>Pentapetalae</taxon>
        <taxon>asterids</taxon>
        <taxon>lamiids</taxon>
        <taxon>Solanales</taxon>
        <taxon>Solanaceae</taxon>
        <taxon>Nicotianoideae</taxon>
        <taxon>Nicotianeae</taxon>
        <taxon>Nicotiana</taxon>
    </lineage>
</organism>
<gene>
    <name evidence="2" type="primary">LOC104241426</name>
</gene>
<dbReference type="AlphaFoldDB" id="A0A1U7XYG1"/>
<reference evidence="1" key="1">
    <citation type="journal article" date="2013" name="Genome Biol.">
        <title>Reference genomes and transcriptomes of Nicotiana sylvestris and Nicotiana tomentosiformis.</title>
        <authorList>
            <person name="Sierro N."/>
            <person name="Battey J.N."/>
            <person name="Ouadi S."/>
            <person name="Bovet L."/>
            <person name="Goepfert S."/>
            <person name="Bakaher N."/>
            <person name="Peitsch M.C."/>
            <person name="Ivanov N.V."/>
        </authorList>
    </citation>
    <scope>NUCLEOTIDE SEQUENCE [LARGE SCALE GENOMIC DNA]</scope>
</reference>
<dbReference type="Proteomes" id="UP000189701">
    <property type="component" value="Unplaced"/>
</dbReference>
<proteinExistence type="predicted"/>
<accession>A0A1U7XYG1</accession>